<evidence type="ECO:0000256" key="1">
    <source>
        <dbReference type="SAM" id="MobiDB-lite"/>
    </source>
</evidence>
<dbReference type="Proteomes" id="UP001139158">
    <property type="component" value="Unassembled WGS sequence"/>
</dbReference>
<keyword evidence="3" id="KW-1185">Reference proteome</keyword>
<evidence type="ECO:0000313" key="2">
    <source>
        <dbReference type="EMBL" id="MCC3299750.1"/>
    </source>
</evidence>
<sequence length="254" mass="27764">MTSLENTQPRAADGKWLPTSRREPNGVVLSGQRGLSRLEPIMATVDLQEWNDDEAEDAGTVEFDAAPILAGIVPNLTTEELANLDYSTRDDIFNEAMARGFVPIHDGPFELHVQESLDAALSKNPAYFDTPYPHEKTVRHPDVVIQSPLSAYEMGFRADSDGYVETLAVLDIDEMSEQDPSDHWGTVSRTVTGGELLMDMNRIPHSVSTHKDSGAPQAVFRITGDVSAAVECMSDEEQDLFEAGMADAAALQGR</sequence>
<accession>A0A9X1MI80</accession>
<reference evidence="2" key="1">
    <citation type="submission" date="2021-10" db="EMBL/GenBank/DDBJ databases">
        <title>Novel species in genus Arthrobacter.</title>
        <authorList>
            <person name="Liu Y."/>
        </authorList>
    </citation>
    <scope>NUCLEOTIDE SEQUENCE</scope>
    <source>
        <strain evidence="2">Zg-Y453</strain>
    </source>
</reference>
<gene>
    <name evidence="2" type="ORF">LJ757_18485</name>
</gene>
<comment type="caution">
    <text evidence="2">The sequence shown here is derived from an EMBL/GenBank/DDBJ whole genome shotgun (WGS) entry which is preliminary data.</text>
</comment>
<dbReference type="AlphaFoldDB" id="A0A9X1MI80"/>
<evidence type="ECO:0000313" key="3">
    <source>
        <dbReference type="Proteomes" id="UP001139158"/>
    </source>
</evidence>
<feature type="region of interest" description="Disordered" evidence="1">
    <location>
        <begin position="1"/>
        <end position="25"/>
    </location>
</feature>
<name>A0A9X1MI80_9MICC</name>
<proteinExistence type="predicted"/>
<dbReference type="RefSeq" id="WP_227897736.1">
    <property type="nucleotide sequence ID" value="NZ_CP099467.1"/>
</dbReference>
<organism evidence="2 3">
    <name type="scientific">Arthrobacter caoxuetaonis</name>
    <dbReference type="NCBI Taxonomy" id="2886935"/>
    <lineage>
        <taxon>Bacteria</taxon>
        <taxon>Bacillati</taxon>
        <taxon>Actinomycetota</taxon>
        <taxon>Actinomycetes</taxon>
        <taxon>Micrococcales</taxon>
        <taxon>Micrococcaceae</taxon>
        <taxon>Arthrobacter</taxon>
    </lineage>
</organism>
<dbReference type="EMBL" id="JAJFZV010000020">
    <property type="protein sequence ID" value="MCC3299750.1"/>
    <property type="molecule type" value="Genomic_DNA"/>
</dbReference>
<protein>
    <submittedName>
        <fullName evidence="2">Uncharacterized protein</fullName>
    </submittedName>
</protein>